<sequence length="272" mass="28979">MSVQSSIFTEQPPGVPPTDLKRLGRVAGILYLAVAITGGFSEGYLGPSLYVAGDAGATSGNLAANPGLVRLGVVAHLADAVFFVLTAVTLYVLLKHVGKHAARLMVLPVVIAAGIKATSTVFMFVALQAATTDTYVTAFGEAETDALVLLLLEIEHYGIRAAQVFFALWLTPLGYLAYRSRLFPKPLGIVLVVATVSYLADVVVAFLFPDLAGQIHVFFTIVPAIAEIWLLGYLLTVGVRTPRAALHPDKSQDDDRQPPTPNTASLRPRSQP</sequence>
<name>A0ABV9D848_9MICO</name>
<feature type="compositionally biased region" description="Polar residues" evidence="1">
    <location>
        <begin position="262"/>
        <end position="272"/>
    </location>
</feature>
<organism evidence="3 4">
    <name type="scientific">Georgenia faecalis</name>
    <dbReference type="NCBI Taxonomy" id="2483799"/>
    <lineage>
        <taxon>Bacteria</taxon>
        <taxon>Bacillati</taxon>
        <taxon>Actinomycetota</taxon>
        <taxon>Actinomycetes</taxon>
        <taxon>Micrococcales</taxon>
        <taxon>Bogoriellaceae</taxon>
        <taxon>Georgenia</taxon>
    </lineage>
</organism>
<keyword evidence="2" id="KW-1133">Transmembrane helix</keyword>
<evidence type="ECO:0000256" key="2">
    <source>
        <dbReference type="SAM" id="Phobius"/>
    </source>
</evidence>
<accession>A0ABV9D848</accession>
<gene>
    <name evidence="3" type="ORF">ACFO3F_06500</name>
</gene>
<evidence type="ECO:0000313" key="3">
    <source>
        <dbReference type="EMBL" id="MFC4554890.1"/>
    </source>
</evidence>
<proteinExistence type="predicted"/>
<comment type="caution">
    <text evidence="3">The sequence shown here is derived from an EMBL/GenBank/DDBJ whole genome shotgun (WGS) entry which is preliminary data.</text>
</comment>
<dbReference type="EMBL" id="JBHSGF010000004">
    <property type="protein sequence ID" value="MFC4554890.1"/>
    <property type="molecule type" value="Genomic_DNA"/>
</dbReference>
<feature type="transmembrane region" description="Helical" evidence="2">
    <location>
        <begin position="29"/>
        <end position="53"/>
    </location>
</feature>
<reference evidence="4" key="1">
    <citation type="journal article" date="2019" name="Int. J. Syst. Evol. Microbiol.">
        <title>The Global Catalogue of Microorganisms (GCM) 10K type strain sequencing project: providing services to taxonomists for standard genome sequencing and annotation.</title>
        <authorList>
            <consortium name="The Broad Institute Genomics Platform"/>
            <consortium name="The Broad Institute Genome Sequencing Center for Infectious Disease"/>
            <person name="Wu L."/>
            <person name="Ma J."/>
        </authorList>
    </citation>
    <scope>NUCLEOTIDE SEQUENCE [LARGE SCALE GENOMIC DNA]</scope>
    <source>
        <strain evidence="4">JCM 3369</strain>
    </source>
</reference>
<dbReference type="Pfam" id="PF14329">
    <property type="entry name" value="DUF4386"/>
    <property type="match status" value="1"/>
</dbReference>
<protein>
    <submittedName>
        <fullName evidence="3">DUF4386 domain-containing protein</fullName>
    </submittedName>
</protein>
<feature type="compositionally biased region" description="Basic and acidic residues" evidence="1">
    <location>
        <begin position="246"/>
        <end position="257"/>
    </location>
</feature>
<keyword evidence="2" id="KW-0472">Membrane</keyword>
<feature type="transmembrane region" description="Helical" evidence="2">
    <location>
        <begin position="73"/>
        <end position="94"/>
    </location>
</feature>
<dbReference type="InterPro" id="IPR025495">
    <property type="entry name" value="DUF4386"/>
</dbReference>
<feature type="transmembrane region" description="Helical" evidence="2">
    <location>
        <begin position="189"/>
        <end position="209"/>
    </location>
</feature>
<feature type="transmembrane region" description="Helical" evidence="2">
    <location>
        <begin position="106"/>
        <end position="127"/>
    </location>
</feature>
<feature type="region of interest" description="Disordered" evidence="1">
    <location>
        <begin position="246"/>
        <end position="272"/>
    </location>
</feature>
<keyword evidence="2" id="KW-0812">Transmembrane</keyword>
<feature type="transmembrane region" description="Helical" evidence="2">
    <location>
        <begin position="215"/>
        <end position="235"/>
    </location>
</feature>
<keyword evidence="4" id="KW-1185">Reference proteome</keyword>
<dbReference type="Proteomes" id="UP001595955">
    <property type="component" value="Unassembled WGS sequence"/>
</dbReference>
<dbReference type="RefSeq" id="WP_122823906.1">
    <property type="nucleotide sequence ID" value="NZ_CP033325.1"/>
</dbReference>
<evidence type="ECO:0000313" key="4">
    <source>
        <dbReference type="Proteomes" id="UP001595955"/>
    </source>
</evidence>
<feature type="transmembrane region" description="Helical" evidence="2">
    <location>
        <begin position="157"/>
        <end position="177"/>
    </location>
</feature>
<evidence type="ECO:0000256" key="1">
    <source>
        <dbReference type="SAM" id="MobiDB-lite"/>
    </source>
</evidence>